<dbReference type="STRING" id="675824.A0A1E3Q8J9"/>
<dbReference type="GO" id="GO:0005737">
    <property type="term" value="C:cytoplasm"/>
    <property type="evidence" value="ECO:0007669"/>
    <property type="project" value="TreeGrafter"/>
</dbReference>
<dbReference type="SUPFAM" id="SSF50475">
    <property type="entry name" value="FMN-binding split barrel"/>
    <property type="match status" value="1"/>
</dbReference>
<gene>
    <name evidence="3" type="ORF">LIPSTDRAFT_63048</name>
</gene>
<proteinExistence type="predicted"/>
<dbReference type="PANTHER" id="PTHR28040">
    <property type="entry name" value="PYRIDOXAMINE 5'-PHOSPHATE OXIDASE YLR456W HOMOLOG-RELATED"/>
    <property type="match status" value="1"/>
</dbReference>
<dbReference type="Pfam" id="PF01243">
    <property type="entry name" value="PNPOx_N"/>
    <property type="match status" value="1"/>
</dbReference>
<evidence type="ECO:0000256" key="1">
    <source>
        <dbReference type="SAM" id="MobiDB-lite"/>
    </source>
</evidence>
<dbReference type="InterPro" id="IPR012349">
    <property type="entry name" value="Split_barrel_FMN-bd"/>
</dbReference>
<feature type="compositionally biased region" description="Polar residues" evidence="1">
    <location>
        <begin position="192"/>
        <end position="211"/>
    </location>
</feature>
<dbReference type="Gene3D" id="2.30.110.10">
    <property type="entry name" value="Electron Transport, Fmn-binding Protein, Chain A"/>
    <property type="match status" value="1"/>
</dbReference>
<organism evidence="3 4">
    <name type="scientific">Lipomyces starkeyi NRRL Y-11557</name>
    <dbReference type="NCBI Taxonomy" id="675824"/>
    <lineage>
        <taxon>Eukaryota</taxon>
        <taxon>Fungi</taxon>
        <taxon>Dikarya</taxon>
        <taxon>Ascomycota</taxon>
        <taxon>Saccharomycotina</taxon>
        <taxon>Lipomycetes</taxon>
        <taxon>Lipomycetales</taxon>
        <taxon>Lipomycetaceae</taxon>
        <taxon>Lipomyces</taxon>
    </lineage>
</organism>
<name>A0A1E3Q8J9_LIPST</name>
<accession>A0A1E3Q8J9</accession>
<reference evidence="3 4" key="1">
    <citation type="journal article" date="2016" name="Proc. Natl. Acad. Sci. U.S.A.">
        <title>Comparative genomics of biotechnologically important yeasts.</title>
        <authorList>
            <person name="Riley R."/>
            <person name="Haridas S."/>
            <person name="Wolfe K.H."/>
            <person name="Lopes M.R."/>
            <person name="Hittinger C.T."/>
            <person name="Goeker M."/>
            <person name="Salamov A.A."/>
            <person name="Wisecaver J.H."/>
            <person name="Long T.M."/>
            <person name="Calvey C.H."/>
            <person name="Aerts A.L."/>
            <person name="Barry K.W."/>
            <person name="Choi C."/>
            <person name="Clum A."/>
            <person name="Coughlan A.Y."/>
            <person name="Deshpande S."/>
            <person name="Douglass A.P."/>
            <person name="Hanson S.J."/>
            <person name="Klenk H.-P."/>
            <person name="LaButti K.M."/>
            <person name="Lapidus A."/>
            <person name="Lindquist E.A."/>
            <person name="Lipzen A.M."/>
            <person name="Meier-Kolthoff J.P."/>
            <person name="Ohm R.A."/>
            <person name="Otillar R.P."/>
            <person name="Pangilinan J.L."/>
            <person name="Peng Y."/>
            <person name="Rokas A."/>
            <person name="Rosa C.A."/>
            <person name="Scheuner C."/>
            <person name="Sibirny A.A."/>
            <person name="Slot J.C."/>
            <person name="Stielow J.B."/>
            <person name="Sun H."/>
            <person name="Kurtzman C.P."/>
            <person name="Blackwell M."/>
            <person name="Grigoriev I.V."/>
            <person name="Jeffries T.W."/>
        </authorList>
    </citation>
    <scope>NUCLEOTIDE SEQUENCE [LARGE SCALE GENOMIC DNA]</scope>
    <source>
        <strain evidence="3 4">NRRL Y-11557</strain>
    </source>
</reference>
<sequence length="211" mass="23076">MPILADAHEPVDAEEGCSLPAEVISCLKSARFLQLGTSYRDYPHVSLMNYTYIPKGDAVPYEEDAVIVMTSERQTKKFFNITVNSRVSILVHDWVSKQTTNNAPQGLTQFLLSMNQAELSSISATLNGRARIVDDDAEARFFKEKHLASNPTDARLFIDAENVAVIVVKVSSARVADVDNNIVNWKEPGAESTPQLNNAGPNGASHTNGTL</sequence>
<dbReference type="InterPro" id="IPR052841">
    <property type="entry name" value="PMP_oxidase-like"/>
</dbReference>
<dbReference type="EMBL" id="KV454293">
    <property type="protein sequence ID" value="ODQ73824.1"/>
    <property type="molecule type" value="Genomic_DNA"/>
</dbReference>
<dbReference type="AlphaFoldDB" id="A0A1E3Q8J9"/>
<evidence type="ECO:0000313" key="4">
    <source>
        <dbReference type="Proteomes" id="UP000094385"/>
    </source>
</evidence>
<dbReference type="InterPro" id="IPR011576">
    <property type="entry name" value="Pyridox_Oxase_N"/>
</dbReference>
<dbReference type="PANTHER" id="PTHR28040:SF1">
    <property type="entry name" value="PYRIDOXAMINE 5'-PHOSPHATE OXIDASE YLR456W HOMOLOG-RELATED"/>
    <property type="match status" value="1"/>
</dbReference>
<dbReference type="Proteomes" id="UP000094385">
    <property type="component" value="Unassembled WGS sequence"/>
</dbReference>
<protein>
    <recommendedName>
        <fullName evidence="2">Pyridoxamine 5'-phosphate oxidase N-terminal domain-containing protein</fullName>
    </recommendedName>
</protein>
<evidence type="ECO:0000313" key="3">
    <source>
        <dbReference type="EMBL" id="ODQ73824.1"/>
    </source>
</evidence>
<feature type="region of interest" description="Disordered" evidence="1">
    <location>
        <begin position="186"/>
        <end position="211"/>
    </location>
</feature>
<keyword evidence="4" id="KW-1185">Reference proteome</keyword>
<dbReference type="OrthoDB" id="5300823at2759"/>
<feature type="domain" description="Pyridoxamine 5'-phosphate oxidase N-terminal" evidence="2">
    <location>
        <begin position="20"/>
        <end position="165"/>
    </location>
</feature>
<evidence type="ECO:0000259" key="2">
    <source>
        <dbReference type="Pfam" id="PF01243"/>
    </source>
</evidence>
<dbReference type="GO" id="GO:0005634">
    <property type="term" value="C:nucleus"/>
    <property type="evidence" value="ECO:0007669"/>
    <property type="project" value="TreeGrafter"/>
</dbReference>